<evidence type="ECO:0000313" key="10">
    <source>
        <dbReference type="RefSeq" id="XP_018080119.1"/>
    </source>
</evidence>
<proteinExistence type="inferred from homology"/>
<keyword evidence="3" id="KW-0970">Cilium biogenesis/degradation</keyword>
<dbReference type="GO" id="GO:0044458">
    <property type="term" value="P:motile cilium assembly"/>
    <property type="evidence" value="ECO:0000318"/>
    <property type="project" value="GO_Central"/>
</dbReference>
<name>A0A8J0T8N6_XENLA</name>
<dbReference type="PANTHER" id="PTHR22118">
    <property type="entry name" value="DYNEIN ASSEMBLY FACTOR 3, AXONEMAL"/>
    <property type="match status" value="1"/>
</dbReference>
<dbReference type="RefSeq" id="XP_018080119.1">
    <property type="nucleotide sequence ID" value="XM_018224630.2"/>
</dbReference>
<dbReference type="AGR" id="Xenbase:XB-GENE-6254736"/>
<dbReference type="GO" id="GO:0120293">
    <property type="term" value="C:dynein axonemal particle"/>
    <property type="evidence" value="ECO:0007669"/>
    <property type="project" value="UniProtKB-SubCell"/>
</dbReference>
<evidence type="ECO:0000313" key="9">
    <source>
        <dbReference type="Proteomes" id="UP000186698"/>
    </source>
</evidence>
<comment type="similarity">
    <text evidence="1">Belongs to the DNAAF3 family.</text>
</comment>
<feature type="domain" description="DUF4470" evidence="7">
    <location>
        <begin position="30"/>
        <end position="147"/>
    </location>
</feature>
<keyword evidence="2" id="KW-0963">Cytoplasm</keyword>
<dbReference type="Pfam" id="PF14740">
    <property type="entry name" value="DUF4471"/>
    <property type="match status" value="1"/>
</dbReference>
<evidence type="ECO:0000256" key="5">
    <source>
        <dbReference type="ARBA" id="ARBA00024431"/>
    </source>
</evidence>
<keyword evidence="9" id="KW-1185">Reference proteome</keyword>
<comment type="subcellular location">
    <subcellularLocation>
        <location evidence="4">Dynein axonemal particle</location>
    </subcellularLocation>
</comment>
<dbReference type="Proteomes" id="UP000186698">
    <property type="component" value="Chromosome 7L"/>
</dbReference>
<evidence type="ECO:0000259" key="7">
    <source>
        <dbReference type="Pfam" id="PF14737"/>
    </source>
</evidence>
<dbReference type="InterPro" id="IPR027974">
    <property type="entry name" value="DUF4470"/>
</dbReference>
<dbReference type="Pfam" id="PF14737">
    <property type="entry name" value="DUF4470"/>
    <property type="match status" value="1"/>
</dbReference>
<evidence type="ECO:0000256" key="1">
    <source>
        <dbReference type="ARBA" id="ARBA00010449"/>
    </source>
</evidence>
<accession>A0A8J0T8N6</accession>
<dbReference type="GeneID" id="734905"/>
<dbReference type="CTD" id="734905"/>
<evidence type="ECO:0000256" key="4">
    <source>
        <dbReference type="ARBA" id="ARBA00024190"/>
    </source>
</evidence>
<comment type="function">
    <text evidence="6">Required for the assembly of axonemal inner and outer dynein arms. Involved in preassembly of dyneins into complexes before their transport into cilia.</text>
</comment>
<feature type="domain" description="Dynein assembly factor 3 C-terminal" evidence="8">
    <location>
        <begin position="179"/>
        <end position="487"/>
    </location>
</feature>
<evidence type="ECO:0000259" key="8">
    <source>
        <dbReference type="Pfam" id="PF14740"/>
    </source>
</evidence>
<evidence type="ECO:0000256" key="6">
    <source>
        <dbReference type="ARBA" id="ARBA00025165"/>
    </source>
</evidence>
<protein>
    <recommendedName>
        <fullName evidence="5">Dynein axonemal assembly factor 3</fullName>
    </recommendedName>
</protein>
<reference evidence="10" key="1">
    <citation type="submission" date="2025-08" db="UniProtKB">
        <authorList>
            <consortium name="RefSeq"/>
        </authorList>
    </citation>
    <scope>IDENTIFICATION</scope>
    <source>
        <strain evidence="10">J_2021</strain>
        <tissue evidence="10">Erythrocytes</tissue>
    </source>
</reference>
<gene>
    <name evidence="10 11" type="primary">dnaaf3.L</name>
    <name evidence="10" type="synonym">dnaaf3</name>
</gene>
<dbReference type="OrthoDB" id="538817at2759"/>
<dbReference type="InterPro" id="IPR028235">
    <property type="entry name" value="DNAAF3_C"/>
</dbReference>
<sequence>MREGRSAGAVQTEELRSMAAAAGRRMGPSWWGFSPALDLQVHCESIHSLPSTLTGLQGTIQHLTSSDGLPELNILLVGGGDGRHLLKTICQASRWPHRKLKFFIIESDLELLARHMLFLSLALEHPEQMGLQEKSELFLELFGNSLIRSKTANYLQEKSELFIQCVTDPDYQQCVMPFLNLSSIKFKERDELEDIFKFWRIADPKLFPIDKYWDGKNRRHLGTRYDSRKGAYDWDLSMKLHDRGAGVINSREYNYWREKGVAFMNREGVYDVPNKTLASQMVVPQSSGKVLTRGYWGDITTSPYVAFGIETEEKSLLETANGVHVKSAQEIALHNIISLFHELATGKVYSVPASGQAEAELVKPVGDYKTNGDQTAAETIEEKAEAEDTKQSKYKGFITLNNVEIHFLPLSWVNELHCKGRFTNFFNLLYFSSSMVHLLKPEYKVIAASKATLVLELTKFMVDLQADKVQSYVSIVTKLAQGAGFTSDEPIDWKTHYIARFERGDDSVELQTAQ</sequence>
<organism evidence="9 10">
    <name type="scientific">Xenopus laevis</name>
    <name type="common">African clawed frog</name>
    <dbReference type="NCBI Taxonomy" id="8355"/>
    <lineage>
        <taxon>Eukaryota</taxon>
        <taxon>Metazoa</taxon>
        <taxon>Chordata</taxon>
        <taxon>Craniata</taxon>
        <taxon>Vertebrata</taxon>
        <taxon>Euteleostomi</taxon>
        <taxon>Amphibia</taxon>
        <taxon>Batrachia</taxon>
        <taxon>Anura</taxon>
        <taxon>Pipoidea</taxon>
        <taxon>Pipidae</taxon>
        <taxon>Xenopodinae</taxon>
        <taxon>Xenopus</taxon>
        <taxon>Xenopus</taxon>
    </lineage>
</organism>
<evidence type="ECO:0000313" key="11">
    <source>
        <dbReference type="Xenbase" id="XB-GENE-6254736"/>
    </source>
</evidence>
<dbReference type="Xenbase" id="XB-GENE-6254736">
    <property type="gene designation" value="dnaaf3.L"/>
</dbReference>
<dbReference type="PANTHER" id="PTHR22118:SF14">
    <property type="entry name" value="DYNEIN AXONEMAL ASSEMBLY FACTOR 3"/>
    <property type="match status" value="1"/>
</dbReference>
<dbReference type="InterPro" id="IPR039304">
    <property type="entry name" value="DNAAF3"/>
</dbReference>
<evidence type="ECO:0000256" key="2">
    <source>
        <dbReference type="ARBA" id="ARBA00022490"/>
    </source>
</evidence>
<dbReference type="AlphaFoldDB" id="A0A8J0T8N6"/>
<evidence type="ECO:0000256" key="3">
    <source>
        <dbReference type="ARBA" id="ARBA00022794"/>
    </source>
</evidence>
<dbReference type="GO" id="GO:0070286">
    <property type="term" value="P:axonemal dynein complex assembly"/>
    <property type="evidence" value="ECO:0000318"/>
    <property type="project" value="GO_Central"/>
</dbReference>